<dbReference type="KEGG" id="alkq:M9189_04290"/>
<evidence type="ECO:0000259" key="9">
    <source>
        <dbReference type="PROSITE" id="PS51012"/>
    </source>
</evidence>
<comment type="subcellular location">
    <subcellularLocation>
        <location evidence="1 8">Cell membrane</location>
        <topology evidence="1 8">Multi-pass membrane protein</topology>
    </subcellularLocation>
</comment>
<evidence type="ECO:0000256" key="1">
    <source>
        <dbReference type="ARBA" id="ARBA00004651"/>
    </source>
</evidence>
<dbReference type="Gene3D" id="3.40.1710.10">
    <property type="entry name" value="abc type-2 transporter like domain"/>
    <property type="match status" value="1"/>
</dbReference>
<dbReference type="AlphaFoldDB" id="A0A9J6ZTF6"/>
<keyword evidence="4 8" id="KW-1003">Cell membrane</keyword>
<dbReference type="PROSITE" id="PS51012">
    <property type="entry name" value="ABC_TM2"/>
    <property type="match status" value="1"/>
</dbReference>
<evidence type="ECO:0000256" key="3">
    <source>
        <dbReference type="ARBA" id="ARBA00022448"/>
    </source>
</evidence>
<dbReference type="EMBL" id="CP098400">
    <property type="protein sequence ID" value="URW80568.1"/>
    <property type="molecule type" value="Genomic_DNA"/>
</dbReference>
<dbReference type="PANTHER" id="PTHR30294">
    <property type="entry name" value="MEMBRANE COMPONENT OF ABC TRANSPORTER YHHJ-RELATED"/>
    <property type="match status" value="1"/>
</dbReference>
<feature type="transmembrane region" description="Helical" evidence="8">
    <location>
        <begin position="251"/>
        <end position="276"/>
    </location>
</feature>
<feature type="transmembrane region" description="Helical" evidence="8">
    <location>
        <begin position="288"/>
        <end position="311"/>
    </location>
</feature>
<feature type="transmembrane region" description="Helical" evidence="8">
    <location>
        <begin position="173"/>
        <end position="195"/>
    </location>
</feature>
<keyword evidence="11" id="KW-1185">Reference proteome</keyword>
<evidence type="ECO:0000256" key="5">
    <source>
        <dbReference type="ARBA" id="ARBA00022692"/>
    </source>
</evidence>
<evidence type="ECO:0000256" key="7">
    <source>
        <dbReference type="ARBA" id="ARBA00023136"/>
    </source>
</evidence>
<dbReference type="PANTHER" id="PTHR30294:SF29">
    <property type="entry name" value="MULTIDRUG ABC TRANSPORTER PERMEASE YBHS-RELATED"/>
    <property type="match status" value="1"/>
</dbReference>
<organism evidence="10 11">
    <name type="scientific">Xiashengella succiniciproducens</name>
    <dbReference type="NCBI Taxonomy" id="2949635"/>
    <lineage>
        <taxon>Bacteria</taxon>
        <taxon>Pseudomonadati</taxon>
        <taxon>Bacteroidota</taxon>
        <taxon>Bacteroidia</taxon>
        <taxon>Marinilabiliales</taxon>
        <taxon>Marinilabiliaceae</taxon>
        <taxon>Xiashengella</taxon>
    </lineage>
</organism>
<reference evidence="10" key="1">
    <citation type="submission" date="2022-05" db="EMBL/GenBank/DDBJ databases">
        <authorList>
            <person name="Sun X."/>
        </authorList>
    </citation>
    <scope>NUCLEOTIDE SEQUENCE</scope>
    <source>
        <strain evidence="10">Ai-910</strain>
    </source>
</reference>
<dbReference type="RefSeq" id="WP_250724880.1">
    <property type="nucleotide sequence ID" value="NZ_CP098400.1"/>
</dbReference>
<dbReference type="InterPro" id="IPR047817">
    <property type="entry name" value="ABC2_TM_bact-type"/>
</dbReference>
<dbReference type="PRINTS" id="PR00164">
    <property type="entry name" value="ABC2TRNSPORT"/>
</dbReference>
<keyword evidence="5 8" id="KW-0812">Transmembrane</keyword>
<evidence type="ECO:0000256" key="8">
    <source>
        <dbReference type="RuleBase" id="RU361157"/>
    </source>
</evidence>
<comment type="similarity">
    <text evidence="2 8">Belongs to the ABC-2 integral membrane protein family.</text>
</comment>
<evidence type="ECO:0000313" key="11">
    <source>
        <dbReference type="Proteomes" id="UP001056426"/>
    </source>
</evidence>
<dbReference type="InterPro" id="IPR051449">
    <property type="entry name" value="ABC-2_transporter_component"/>
</dbReference>
<gene>
    <name evidence="10" type="ORF">M9189_04290</name>
</gene>
<keyword evidence="6 8" id="KW-1133">Transmembrane helix</keyword>
<comment type="caution">
    <text evidence="8">Lacks conserved residue(s) required for the propagation of feature annotation.</text>
</comment>
<evidence type="ECO:0000256" key="6">
    <source>
        <dbReference type="ARBA" id="ARBA00022989"/>
    </source>
</evidence>
<dbReference type="GO" id="GO:0043190">
    <property type="term" value="C:ATP-binding cassette (ABC) transporter complex"/>
    <property type="evidence" value="ECO:0007669"/>
    <property type="project" value="InterPro"/>
</dbReference>
<sequence length="367" mass="39966">MKQMLAFIRKEAFHILRDRRSMMILLIMPVIQILLFGSALSTEVRNVKVAVVDPSKDEVTAVIKERIKASEYFEIVGNLDSPEMINDAFNEGRIDLAVVFSSGFAEGLVRGDAAVQLIADGTDPNQASLLTGYASGILSSYASEQLGGMLAGALIRPEIKMLYNPQTKSSYNFVPGVLGLIMMLICAMMTSVSIVREKETGTMEVLLSSPMKPIYIILAKAVPYIILSLLNFISIMVLSVTVLDVPVRGSFLLLLGISLLFILLCLSLGLLISTLVKTQMAAILASGMGLMTPVMLLSGLIFPIASMPGILQGVSTLVPARWYIQAVRKVMIQGVGFQFVSLEVLILSLMTLVLLTLALRKFNMRLN</sequence>
<dbReference type="InterPro" id="IPR013525">
    <property type="entry name" value="ABC2_TM"/>
</dbReference>
<feature type="transmembrane region" description="Helical" evidence="8">
    <location>
        <begin position="331"/>
        <end position="359"/>
    </location>
</feature>
<proteinExistence type="inferred from homology"/>
<reference evidence="10" key="2">
    <citation type="submission" date="2022-06" db="EMBL/GenBank/DDBJ databases">
        <title>Xiashengella guii gen. nov. sp. nov., a bacterium isolated form anaerobic digestion tank.</title>
        <authorList>
            <person name="Huang H."/>
        </authorList>
    </citation>
    <scope>NUCLEOTIDE SEQUENCE</scope>
    <source>
        <strain evidence="10">Ai-910</strain>
    </source>
</reference>
<feature type="transmembrane region" description="Helical" evidence="8">
    <location>
        <begin position="215"/>
        <end position="239"/>
    </location>
</feature>
<dbReference type="Pfam" id="PF12698">
    <property type="entry name" value="ABC2_membrane_3"/>
    <property type="match status" value="1"/>
</dbReference>
<dbReference type="GO" id="GO:0140359">
    <property type="term" value="F:ABC-type transporter activity"/>
    <property type="evidence" value="ECO:0007669"/>
    <property type="project" value="InterPro"/>
</dbReference>
<name>A0A9J6ZTF6_9BACT</name>
<evidence type="ECO:0000256" key="4">
    <source>
        <dbReference type="ARBA" id="ARBA00022475"/>
    </source>
</evidence>
<dbReference type="InterPro" id="IPR000412">
    <property type="entry name" value="ABC_2_transport"/>
</dbReference>
<evidence type="ECO:0000313" key="10">
    <source>
        <dbReference type="EMBL" id="URW80568.1"/>
    </source>
</evidence>
<dbReference type="Proteomes" id="UP001056426">
    <property type="component" value="Chromosome"/>
</dbReference>
<feature type="domain" description="ABC transmembrane type-2" evidence="9">
    <location>
        <begin position="131"/>
        <end position="365"/>
    </location>
</feature>
<keyword evidence="7 8" id="KW-0472">Membrane</keyword>
<keyword evidence="3 8" id="KW-0813">Transport</keyword>
<accession>A0A9J6ZTF6</accession>
<evidence type="ECO:0000256" key="2">
    <source>
        <dbReference type="ARBA" id="ARBA00007783"/>
    </source>
</evidence>
<protein>
    <recommendedName>
        <fullName evidence="8">Transport permease protein</fullName>
    </recommendedName>
</protein>